<reference evidence="1" key="1">
    <citation type="submission" date="2021-05" db="EMBL/GenBank/DDBJ databases">
        <title>Comparative genomics of three Colletotrichum scovillei strains and genetic complementation revealed genes involved fungal growth and virulence on chili pepper.</title>
        <authorList>
            <person name="Hsieh D.-K."/>
            <person name="Chuang S.-C."/>
            <person name="Chen C.-Y."/>
            <person name="Chao Y.-T."/>
            <person name="Lu M.-Y.J."/>
            <person name="Lee M.-H."/>
            <person name="Shih M.-C."/>
        </authorList>
    </citation>
    <scope>NUCLEOTIDE SEQUENCE</scope>
    <source>
        <strain evidence="1">Coll-153</strain>
    </source>
</reference>
<accession>A0A9P7RHV0</accession>
<name>A0A9P7RHV0_9PEZI</name>
<protein>
    <submittedName>
        <fullName evidence="1">Uncharacterized protein</fullName>
    </submittedName>
</protein>
<organism evidence="1 2">
    <name type="scientific">Colletotrichum scovillei</name>
    <dbReference type="NCBI Taxonomy" id="1209932"/>
    <lineage>
        <taxon>Eukaryota</taxon>
        <taxon>Fungi</taxon>
        <taxon>Dikarya</taxon>
        <taxon>Ascomycota</taxon>
        <taxon>Pezizomycotina</taxon>
        <taxon>Sordariomycetes</taxon>
        <taxon>Hypocreomycetidae</taxon>
        <taxon>Glomerellales</taxon>
        <taxon>Glomerellaceae</taxon>
        <taxon>Colletotrichum</taxon>
        <taxon>Colletotrichum acutatum species complex</taxon>
    </lineage>
</organism>
<comment type="caution">
    <text evidence="1">The sequence shown here is derived from an EMBL/GenBank/DDBJ whole genome shotgun (WGS) entry which is preliminary data.</text>
</comment>
<evidence type="ECO:0000313" key="2">
    <source>
        <dbReference type="Proteomes" id="UP000699042"/>
    </source>
</evidence>
<gene>
    <name evidence="1" type="ORF">JMJ77_005749</name>
</gene>
<dbReference type="AlphaFoldDB" id="A0A9P7RHV0"/>
<dbReference type="EMBL" id="JAESDN010000001">
    <property type="protein sequence ID" value="KAG7058372.1"/>
    <property type="molecule type" value="Genomic_DNA"/>
</dbReference>
<keyword evidence="2" id="KW-1185">Reference proteome</keyword>
<dbReference type="Proteomes" id="UP000699042">
    <property type="component" value="Unassembled WGS sequence"/>
</dbReference>
<sequence>MFLIWIHGILAGRTRQPRRLIVISVLCHVE</sequence>
<evidence type="ECO:0000313" key="1">
    <source>
        <dbReference type="EMBL" id="KAG7058372.1"/>
    </source>
</evidence>
<proteinExistence type="predicted"/>